<organism evidence="2 3">
    <name type="scientific">Modicisalibacter ilicicola DSM 19980</name>
    <dbReference type="NCBI Taxonomy" id="1121942"/>
    <lineage>
        <taxon>Bacteria</taxon>
        <taxon>Pseudomonadati</taxon>
        <taxon>Pseudomonadota</taxon>
        <taxon>Gammaproteobacteria</taxon>
        <taxon>Oceanospirillales</taxon>
        <taxon>Halomonadaceae</taxon>
        <taxon>Modicisalibacter</taxon>
    </lineage>
</organism>
<feature type="transmembrane region" description="Helical" evidence="1">
    <location>
        <begin position="15"/>
        <end position="34"/>
    </location>
</feature>
<dbReference type="OrthoDB" id="980055at2"/>
<protein>
    <submittedName>
        <fullName evidence="2">Predicted metal-binding membrane protein</fullName>
    </submittedName>
</protein>
<gene>
    <name evidence="2" type="ORF">SAMN02745148_02736</name>
</gene>
<dbReference type="AlphaFoldDB" id="A0A1M5BY92"/>
<dbReference type="STRING" id="1121942.SAMN02745148_02736"/>
<dbReference type="RefSeq" id="WP_072823794.1">
    <property type="nucleotide sequence ID" value="NZ_FQUJ01000012.1"/>
</dbReference>
<evidence type="ECO:0000313" key="2">
    <source>
        <dbReference type="EMBL" id="SHF47395.1"/>
    </source>
</evidence>
<keyword evidence="3" id="KW-1185">Reference proteome</keyword>
<accession>A0A1M5BY92</accession>
<name>A0A1M5BY92_9GAMM</name>
<keyword evidence="1" id="KW-0812">Transmembrane</keyword>
<feature type="transmembrane region" description="Helical" evidence="1">
    <location>
        <begin position="200"/>
        <end position="230"/>
    </location>
</feature>
<dbReference type="InterPro" id="IPR018688">
    <property type="entry name" value="PpoB2-like"/>
</dbReference>
<feature type="transmembrane region" description="Helical" evidence="1">
    <location>
        <begin position="242"/>
        <end position="260"/>
    </location>
</feature>
<keyword evidence="1" id="KW-1133">Transmembrane helix</keyword>
<proteinExistence type="predicted"/>
<feature type="transmembrane region" description="Helical" evidence="1">
    <location>
        <begin position="68"/>
        <end position="91"/>
    </location>
</feature>
<dbReference type="Pfam" id="PF09948">
    <property type="entry name" value="PpoB2"/>
    <property type="match status" value="1"/>
</dbReference>
<keyword evidence="1" id="KW-0472">Membrane</keyword>
<dbReference type="EMBL" id="FQUJ01000012">
    <property type="protein sequence ID" value="SHF47395.1"/>
    <property type="molecule type" value="Genomic_DNA"/>
</dbReference>
<evidence type="ECO:0000313" key="3">
    <source>
        <dbReference type="Proteomes" id="UP000184346"/>
    </source>
</evidence>
<reference evidence="2 3" key="1">
    <citation type="submission" date="2016-11" db="EMBL/GenBank/DDBJ databases">
        <authorList>
            <person name="Jaros S."/>
            <person name="Januszkiewicz K."/>
            <person name="Wedrychowicz H."/>
        </authorList>
    </citation>
    <scope>NUCLEOTIDE SEQUENCE [LARGE SCALE GENOMIC DNA]</scope>
    <source>
        <strain evidence="2 3">DSM 19980</strain>
    </source>
</reference>
<feature type="transmembrane region" description="Helical" evidence="1">
    <location>
        <begin position="103"/>
        <end position="132"/>
    </location>
</feature>
<feature type="transmembrane region" description="Helical" evidence="1">
    <location>
        <begin position="144"/>
        <end position="163"/>
    </location>
</feature>
<evidence type="ECO:0000256" key="1">
    <source>
        <dbReference type="SAM" id="Phobius"/>
    </source>
</evidence>
<sequence>MTLANIRNGWSRERYVALAGLLALAALAWLYLGVEAYRMDAMMGEMAGPGSVEAADSAWNVGPLLLTFVMWAVMMVAMMLPSAAPAILLYGSMAKKSRENAPGLPSVWVFALGYLAVWTAFSLAATVLQAAFETWRLLTPAMTSASTLLSGSLFIAAGLYQWLPVKNACLEKCRAPLQFFLFRWRPGAQGAFRMGAEHGLYCVGCCWALMLLLFTAGVMNLLWVALIAAFVLIEKLAPGGELIGRVAGVTLGLVGIALILDGI</sequence>
<dbReference type="Proteomes" id="UP000184346">
    <property type="component" value="Unassembled WGS sequence"/>
</dbReference>